<dbReference type="NCBIfam" id="TIGR01376">
    <property type="entry name" value="POMP_repeat"/>
    <property type="match status" value="1"/>
</dbReference>
<dbReference type="NCBIfam" id="NF041518">
    <property type="entry name" value="choice_anch_Q"/>
    <property type="match status" value="1"/>
</dbReference>
<evidence type="ECO:0000256" key="4">
    <source>
        <dbReference type="ARBA" id="ARBA00022525"/>
    </source>
</evidence>
<evidence type="ECO:0000313" key="10">
    <source>
        <dbReference type="Proteomes" id="UP001595886"/>
    </source>
</evidence>
<dbReference type="SUPFAM" id="SSF51126">
    <property type="entry name" value="Pectin lyase-like"/>
    <property type="match status" value="2"/>
</dbReference>
<keyword evidence="7" id="KW-0998">Cell outer membrane</keyword>
<accession>A0ABV9QX55</accession>
<evidence type="ECO:0000256" key="2">
    <source>
        <dbReference type="ARBA" id="ARBA00004442"/>
    </source>
</evidence>
<protein>
    <submittedName>
        <fullName evidence="9">Choice-of-anchor Q domain-containing protein</fullName>
    </submittedName>
</protein>
<feature type="chain" id="PRO_5045496000" evidence="8">
    <location>
        <begin position="30"/>
        <end position="1371"/>
    </location>
</feature>
<keyword evidence="4" id="KW-0964">Secreted</keyword>
<evidence type="ECO:0000256" key="5">
    <source>
        <dbReference type="ARBA" id="ARBA00022729"/>
    </source>
</evidence>
<organism evidence="9 10">
    <name type="scientific">Dokdonella ginsengisoli</name>
    <dbReference type="NCBI Taxonomy" id="363846"/>
    <lineage>
        <taxon>Bacteria</taxon>
        <taxon>Pseudomonadati</taxon>
        <taxon>Pseudomonadota</taxon>
        <taxon>Gammaproteobacteria</taxon>
        <taxon>Lysobacterales</taxon>
        <taxon>Rhodanobacteraceae</taxon>
        <taxon>Dokdonella</taxon>
    </lineage>
</organism>
<dbReference type="SUPFAM" id="SSF141072">
    <property type="entry name" value="CalX-like"/>
    <property type="match status" value="1"/>
</dbReference>
<dbReference type="InterPro" id="IPR003368">
    <property type="entry name" value="POMP_repeat"/>
</dbReference>
<sequence>MRNLARRGRHRLLWPVLSLCCAAAAPAAAETLLVTHTGDSGAGSLRQAMLDAMASTEASTITFAPTADGVITLASPLPELLASGGDLAITGNGAAATIIDGAGAHRPFFAQNATGLNFALRQLTVRNGRAGGSTLNGGAIHFSGASLSVEGVDFSGNRSTSGSGGAIYASAAVTFENSVFAANRANMGGAFEVWDGPLLVRNTTVAGTEGNNTVIVFGGGAAARARLVNATVVDNQARGLQLRMNATLSITNSLLAGNGAYDIGTTDSATVDLATSFNNVIGVQSGAALADGVNGNRIGVTEARVGPLGDYGGATRTVALLPGSPALNAGAANGQDIPATDARGLARVGTPDVGAFESRGFTLTRVGGSGQSAVVNTAFADPLVVQVVAVDGGEPVAGGRVDFAGPASGAGALLTPSAIGSDGRAQATAVANDVVGGPYTVTAVAANGDGPALGADFSLSNVDGSCAAFVFPYTLAGADNAARVAELRQAIECANLNASDDVIDLDDNALVFGDAPYTDANGADALPVVTGVLTLRNGALERDASAPPFRFLDVAAGGDLTVHAMQLRNGSADTEGGAIRADGVLLVKASLFEDNRAATRGGAIATHAGTTLVTSRFERNAAVDGAAIAGGDADAIPGGDVTLVAQSRFEDNGDGDSRSVIWNKSYFAMVGSLVAGNQLSAAGSSLLFFHDDTAVAEMRNVTIAGNAVQGELLSRPSANVQLHNGIVWDNQYGSLGNVSPTHSIVPGVPAVNGNLDQPPGFVGTPGDYRLDAGSPAIDAGDNGYGFTDAFDADEDGDTDEMAPDLDLNPRPFDDAGVTDTGNGDAPLIDMGAYEYQTASVAAGIAVSPTGGLVTTEAGGTATFTIVLERYPAADVSVTLSSSDPTEGLVAPAGLTFTQADWNQPRTVTVSGLDDGVVDGDQAYTVVIAPASSADPAYAGIDPPDVAVVNEEGEIPPHHIGGTVIGLLGDGLVLSLDGTGETLPIAANGRFDFTTALAPGAAYSVTVAAQPQSPAQDCVVVNGSGTMGAVDVDNVVVNCGASTAYAIGGTVSGLAGGGLVLQLNGGGDLAVSADGAYAFLPRLADGASYVVTVKTQPPGQLCTLANATGTVQGADVTDVDASCAPLQAQLHLDVDDGHEFARYGQVRDYFVTLGNSGNVAADGVALVGAFSAAFDVANVQWQCLGGASLCGSAGAGGFADTANLPANSSVTWIVSVPVLAGSTEDQATFTVDLPSGLSDADTDTLVIFRDGLDVPYADGTQAVEPLPPLESVPIPWPPARGDGIAVVRALRTPAGGVEVQRLAFGGADFVRLLGTDRAGRQHASAWARVAAGARLVVGRAVDAQDTSIVLLEGAERPFALAQDTNEDTGETQ</sequence>
<keyword evidence="10" id="KW-1185">Reference proteome</keyword>
<dbReference type="InterPro" id="IPR011050">
    <property type="entry name" value="Pectin_lyase_fold/virulence"/>
</dbReference>
<evidence type="ECO:0000256" key="8">
    <source>
        <dbReference type="SAM" id="SignalP"/>
    </source>
</evidence>
<comment type="subcellular location">
    <subcellularLocation>
        <location evidence="1">Cell envelope</location>
    </subcellularLocation>
    <subcellularLocation>
        <location evidence="2">Cell outer membrane</location>
    </subcellularLocation>
    <subcellularLocation>
        <location evidence="3">Secreted</location>
    </subcellularLocation>
</comment>
<proteinExistence type="predicted"/>
<name>A0ABV9QX55_9GAMM</name>
<dbReference type="RefSeq" id="WP_380021218.1">
    <property type="nucleotide sequence ID" value="NZ_JBHSHD010000008.1"/>
</dbReference>
<evidence type="ECO:0000256" key="6">
    <source>
        <dbReference type="ARBA" id="ARBA00023136"/>
    </source>
</evidence>
<gene>
    <name evidence="9" type="ORF">ACFO6Q_11755</name>
</gene>
<keyword evidence="6" id="KW-0472">Membrane</keyword>
<evidence type="ECO:0000256" key="7">
    <source>
        <dbReference type="ARBA" id="ARBA00023237"/>
    </source>
</evidence>
<evidence type="ECO:0000313" key="9">
    <source>
        <dbReference type="EMBL" id="MFC4821004.1"/>
    </source>
</evidence>
<keyword evidence="5 8" id="KW-0732">Signal</keyword>
<evidence type="ECO:0000256" key="1">
    <source>
        <dbReference type="ARBA" id="ARBA00004196"/>
    </source>
</evidence>
<evidence type="ECO:0000256" key="3">
    <source>
        <dbReference type="ARBA" id="ARBA00004613"/>
    </source>
</evidence>
<dbReference type="EMBL" id="JBHSHD010000008">
    <property type="protein sequence ID" value="MFC4821004.1"/>
    <property type="molecule type" value="Genomic_DNA"/>
</dbReference>
<reference evidence="10" key="1">
    <citation type="journal article" date="2019" name="Int. J. Syst. Evol. Microbiol.">
        <title>The Global Catalogue of Microorganisms (GCM) 10K type strain sequencing project: providing services to taxonomists for standard genome sequencing and annotation.</title>
        <authorList>
            <consortium name="The Broad Institute Genomics Platform"/>
            <consortium name="The Broad Institute Genome Sequencing Center for Infectious Disease"/>
            <person name="Wu L."/>
            <person name="Ma J."/>
        </authorList>
    </citation>
    <scope>NUCLEOTIDE SEQUENCE [LARGE SCALE GENOMIC DNA]</scope>
    <source>
        <strain evidence="10">CCUG 30340</strain>
    </source>
</reference>
<comment type="caution">
    <text evidence="9">The sequence shown here is derived from an EMBL/GenBank/DDBJ whole genome shotgun (WGS) entry which is preliminary data.</text>
</comment>
<dbReference type="Proteomes" id="UP001595886">
    <property type="component" value="Unassembled WGS sequence"/>
</dbReference>
<dbReference type="InterPro" id="IPR059226">
    <property type="entry name" value="Choice_anch_Q_dom"/>
</dbReference>
<feature type="signal peptide" evidence="8">
    <location>
        <begin position="1"/>
        <end position="29"/>
    </location>
</feature>
<dbReference type="InterPro" id="IPR038081">
    <property type="entry name" value="CalX-like_sf"/>
</dbReference>